<name>W4FCN7_APHAT</name>
<organism evidence="1">
    <name type="scientific">Aphanomyces astaci</name>
    <name type="common">Crayfish plague agent</name>
    <dbReference type="NCBI Taxonomy" id="112090"/>
    <lineage>
        <taxon>Eukaryota</taxon>
        <taxon>Sar</taxon>
        <taxon>Stramenopiles</taxon>
        <taxon>Oomycota</taxon>
        <taxon>Saprolegniomycetes</taxon>
        <taxon>Saprolegniales</taxon>
        <taxon>Verrucalvaceae</taxon>
        <taxon>Aphanomyces</taxon>
    </lineage>
</organism>
<accession>W4FCN7</accession>
<dbReference type="VEuPathDB" id="FungiDB:H257_18538"/>
<protein>
    <submittedName>
        <fullName evidence="1">Uncharacterized protein</fullName>
    </submittedName>
</protein>
<dbReference type="AlphaFoldDB" id="W4FCN7"/>
<dbReference type="EMBL" id="KI913288">
    <property type="protein sequence ID" value="ETV64571.1"/>
    <property type="molecule type" value="Genomic_DNA"/>
</dbReference>
<gene>
    <name evidence="1" type="ORF">H257_18538</name>
</gene>
<reference evidence="1" key="1">
    <citation type="submission" date="2013-12" db="EMBL/GenBank/DDBJ databases">
        <title>The Genome Sequence of Aphanomyces astaci APO3.</title>
        <authorList>
            <consortium name="The Broad Institute Genomics Platform"/>
            <person name="Russ C."/>
            <person name="Tyler B."/>
            <person name="van West P."/>
            <person name="Dieguez-Uribeondo J."/>
            <person name="Young S.K."/>
            <person name="Zeng Q."/>
            <person name="Gargeya S."/>
            <person name="Fitzgerald M."/>
            <person name="Abouelleil A."/>
            <person name="Alvarado L."/>
            <person name="Chapman S.B."/>
            <person name="Gainer-Dewar J."/>
            <person name="Goldberg J."/>
            <person name="Griggs A."/>
            <person name="Gujja S."/>
            <person name="Hansen M."/>
            <person name="Howarth C."/>
            <person name="Imamovic A."/>
            <person name="Ireland A."/>
            <person name="Larimer J."/>
            <person name="McCowan C."/>
            <person name="Murphy C."/>
            <person name="Pearson M."/>
            <person name="Poon T.W."/>
            <person name="Priest M."/>
            <person name="Roberts A."/>
            <person name="Saif S."/>
            <person name="Shea T."/>
            <person name="Sykes S."/>
            <person name="Wortman J."/>
            <person name="Nusbaum C."/>
            <person name="Birren B."/>
        </authorList>
    </citation>
    <scope>NUCLEOTIDE SEQUENCE [LARGE SCALE GENOMIC DNA]</scope>
    <source>
        <strain evidence="1">APO3</strain>
    </source>
</reference>
<evidence type="ECO:0000313" key="1">
    <source>
        <dbReference type="EMBL" id="ETV64571.1"/>
    </source>
</evidence>
<proteinExistence type="predicted"/>
<dbReference type="RefSeq" id="XP_009845927.1">
    <property type="nucleotide sequence ID" value="XM_009847625.1"/>
</dbReference>
<dbReference type="GeneID" id="20820534"/>
<sequence length="121" mass="13973">MEWEQQLKKKYEQHQVRMKFEVVPPTALTEVYHHIDDSLSATNSLAPRLARLSRGVAFGTDTHPHCRRCSKQFPRTLLQLYDNLVTQTECAPERFSAIELCQNQAISKNSPPPQQLLRIQS</sequence>